<feature type="compositionally biased region" description="Polar residues" evidence="1">
    <location>
        <begin position="123"/>
        <end position="142"/>
    </location>
</feature>
<feature type="compositionally biased region" description="Polar residues" evidence="1">
    <location>
        <begin position="244"/>
        <end position="253"/>
    </location>
</feature>
<feature type="compositionally biased region" description="Pro residues" evidence="1">
    <location>
        <begin position="217"/>
        <end position="231"/>
    </location>
</feature>
<comment type="caution">
    <text evidence="3">The sequence shown here is derived from an EMBL/GenBank/DDBJ whole genome shotgun (WGS) entry which is preliminary data.</text>
</comment>
<dbReference type="Proteomes" id="UP001446871">
    <property type="component" value="Unassembled WGS sequence"/>
</dbReference>
<evidence type="ECO:0000313" key="4">
    <source>
        <dbReference type="Proteomes" id="UP001446871"/>
    </source>
</evidence>
<keyword evidence="2" id="KW-0812">Transmembrane</keyword>
<name>A0ABR1TJW0_9PEZI</name>
<evidence type="ECO:0008006" key="5">
    <source>
        <dbReference type="Google" id="ProtNLM"/>
    </source>
</evidence>
<evidence type="ECO:0000256" key="2">
    <source>
        <dbReference type="SAM" id="Phobius"/>
    </source>
</evidence>
<organism evidence="3 4">
    <name type="scientific">Apiospora saccharicola</name>
    <dbReference type="NCBI Taxonomy" id="335842"/>
    <lineage>
        <taxon>Eukaryota</taxon>
        <taxon>Fungi</taxon>
        <taxon>Dikarya</taxon>
        <taxon>Ascomycota</taxon>
        <taxon>Pezizomycotina</taxon>
        <taxon>Sordariomycetes</taxon>
        <taxon>Xylariomycetidae</taxon>
        <taxon>Amphisphaeriales</taxon>
        <taxon>Apiosporaceae</taxon>
        <taxon>Apiospora</taxon>
    </lineage>
</organism>
<dbReference type="EMBL" id="JAQQWM010000009">
    <property type="protein sequence ID" value="KAK8046931.1"/>
    <property type="molecule type" value="Genomic_DNA"/>
</dbReference>
<proteinExistence type="predicted"/>
<sequence length="253" mass="26509">MENGLCLAPQGNTIRGSCTDQNWGEGCTRFCLGENLGGTDLISCQNVTGSDTSYCCDHQNGPCCENGVGRFNVMPPHPSTSATYNNQASRYDVLPPSSKPSSAQSTSTSSTAGPKTTGGDGQSPANQNGPTGTGADTAQPTEKASEGLSSSASAGIGVGVGLGVVALAVASYLLWRRYRKNNASRDFAQGAPSGPYGVASGMPQHQPIADYYKQQPQPQPQPQPQWQPSPPQEMASDTYFHELGTSQGPRRQY</sequence>
<evidence type="ECO:0000313" key="3">
    <source>
        <dbReference type="EMBL" id="KAK8046931.1"/>
    </source>
</evidence>
<feature type="transmembrane region" description="Helical" evidence="2">
    <location>
        <begin position="154"/>
        <end position="175"/>
    </location>
</feature>
<protein>
    <recommendedName>
        <fullName evidence="5">Mid2 domain-containing protein</fullName>
    </recommendedName>
</protein>
<gene>
    <name evidence="3" type="ORF">PG996_014995</name>
</gene>
<feature type="region of interest" description="Disordered" evidence="1">
    <location>
        <begin position="185"/>
        <end position="253"/>
    </location>
</feature>
<accession>A0ABR1TJW0</accession>
<keyword evidence="4" id="KW-1185">Reference proteome</keyword>
<feature type="compositionally biased region" description="Low complexity" evidence="1">
    <location>
        <begin position="95"/>
        <end position="111"/>
    </location>
</feature>
<keyword evidence="2" id="KW-1133">Transmembrane helix</keyword>
<keyword evidence="2" id="KW-0472">Membrane</keyword>
<reference evidence="3 4" key="1">
    <citation type="submission" date="2023-01" db="EMBL/GenBank/DDBJ databases">
        <title>Analysis of 21 Apiospora genomes using comparative genomics revels a genus with tremendous synthesis potential of carbohydrate active enzymes and secondary metabolites.</title>
        <authorList>
            <person name="Sorensen T."/>
        </authorList>
    </citation>
    <scope>NUCLEOTIDE SEQUENCE [LARGE SCALE GENOMIC DNA]</scope>
    <source>
        <strain evidence="3 4">CBS 83171</strain>
    </source>
</reference>
<feature type="region of interest" description="Disordered" evidence="1">
    <location>
        <begin position="90"/>
        <end position="151"/>
    </location>
</feature>
<evidence type="ECO:0000256" key="1">
    <source>
        <dbReference type="SAM" id="MobiDB-lite"/>
    </source>
</evidence>